<evidence type="ECO:0000256" key="1">
    <source>
        <dbReference type="SAM" id="MobiDB-lite"/>
    </source>
</evidence>
<organism evidence="2 3">
    <name type="scientific">Heterodera trifolii</name>
    <dbReference type="NCBI Taxonomy" id="157864"/>
    <lineage>
        <taxon>Eukaryota</taxon>
        <taxon>Metazoa</taxon>
        <taxon>Ecdysozoa</taxon>
        <taxon>Nematoda</taxon>
        <taxon>Chromadorea</taxon>
        <taxon>Rhabditida</taxon>
        <taxon>Tylenchina</taxon>
        <taxon>Tylenchomorpha</taxon>
        <taxon>Tylenchoidea</taxon>
        <taxon>Heteroderidae</taxon>
        <taxon>Heteroderinae</taxon>
        <taxon>Heterodera</taxon>
    </lineage>
</organism>
<dbReference type="Proteomes" id="UP001620626">
    <property type="component" value="Unassembled WGS sequence"/>
</dbReference>
<protein>
    <submittedName>
        <fullName evidence="2">Uncharacterized protein</fullName>
    </submittedName>
</protein>
<proteinExistence type="predicted"/>
<feature type="compositionally biased region" description="Basic and acidic residues" evidence="1">
    <location>
        <begin position="268"/>
        <end position="309"/>
    </location>
</feature>
<reference evidence="2 3" key="1">
    <citation type="submission" date="2024-10" db="EMBL/GenBank/DDBJ databases">
        <authorList>
            <person name="Kim D."/>
        </authorList>
    </citation>
    <scope>NUCLEOTIDE SEQUENCE [LARGE SCALE GENOMIC DNA]</scope>
    <source>
        <strain evidence="2">BH-2024</strain>
    </source>
</reference>
<evidence type="ECO:0000313" key="3">
    <source>
        <dbReference type="Proteomes" id="UP001620626"/>
    </source>
</evidence>
<accession>A0ABD2KQF5</accession>
<feature type="compositionally biased region" description="Basic and acidic residues" evidence="1">
    <location>
        <begin position="316"/>
        <end position="327"/>
    </location>
</feature>
<name>A0ABD2KQF5_9BILA</name>
<feature type="region of interest" description="Disordered" evidence="1">
    <location>
        <begin position="254"/>
        <end position="401"/>
    </location>
</feature>
<evidence type="ECO:0000313" key="2">
    <source>
        <dbReference type="EMBL" id="KAL3104830.1"/>
    </source>
</evidence>
<comment type="caution">
    <text evidence="2">The sequence shown here is derived from an EMBL/GenBank/DDBJ whole genome shotgun (WGS) entry which is preliminary data.</text>
</comment>
<sequence>MPDNYGILLNSDVPSMERHLAEIRQSLAQLKQFRLSGPTSEYFHSTRRPQSVFSNNRILSDQQQMAGISAGEFGKSFPPPSMVQIRSRLLNMEWHIEGRVRELLDEYRNRRANSHTVPTRRQLSAPPSASLFNRAHFVQEQSTNYPIYDDVAPLGQHRQLQPNLALFDEHSQRMAQNEFASATTDRPTVVQQNVRIPSPPLPTVTVDQNALSHGSAVGTGVGGRAVAFEPIRPLILGSVTAGRDEARTEIAALDSQQYQKQQQSTVAKSEEKPRDTVHERNENEAKAEEKRRNADEELERRNQDEKAEPMKQQQQKQEDENFRKMLEVLKNPRKFNISSTESSSSESPRREQKPVPSQQPLTTVTPAPAPPPTGPTVPAVTVPQMYTTNRDSSDSDSDFFK</sequence>
<dbReference type="AlphaFoldDB" id="A0ABD2KQF5"/>
<keyword evidence="3" id="KW-1185">Reference proteome</keyword>
<dbReference type="EMBL" id="JBICBT010000696">
    <property type="protein sequence ID" value="KAL3104830.1"/>
    <property type="molecule type" value="Genomic_DNA"/>
</dbReference>
<gene>
    <name evidence="2" type="ORF">niasHT_024029</name>
</gene>